<dbReference type="EMBL" id="BRXY01000421">
    <property type="protein sequence ID" value="GMH93808.1"/>
    <property type="molecule type" value="Genomic_DNA"/>
</dbReference>
<dbReference type="OrthoDB" id="10507535at2759"/>
<evidence type="ECO:0000256" key="2">
    <source>
        <dbReference type="ARBA" id="ARBA00022741"/>
    </source>
</evidence>
<dbReference type="AlphaFoldDB" id="A0A9W7EXU8"/>
<evidence type="ECO:0000313" key="7">
    <source>
        <dbReference type="Proteomes" id="UP001165085"/>
    </source>
</evidence>
<comment type="caution">
    <text evidence="6">The sequence shown here is derived from an EMBL/GenBank/DDBJ whole genome shotgun (WGS) entry which is preliminary data.</text>
</comment>
<keyword evidence="2" id="KW-0547">Nucleotide-binding</keyword>
<evidence type="ECO:0000256" key="1">
    <source>
        <dbReference type="ARBA" id="ARBA00022598"/>
    </source>
</evidence>
<protein>
    <recommendedName>
        <fullName evidence="4">Tubulin--tyrosine ligase-like protein 5</fullName>
    </recommendedName>
</protein>
<evidence type="ECO:0000313" key="6">
    <source>
        <dbReference type="EMBL" id="GMH93808.1"/>
    </source>
</evidence>
<gene>
    <name evidence="6" type="ORF">TrST_g2581</name>
</gene>
<dbReference type="Pfam" id="PF03133">
    <property type="entry name" value="TTL"/>
    <property type="match status" value="1"/>
</dbReference>
<keyword evidence="1" id="KW-0436">Ligase</keyword>
<dbReference type="GO" id="GO:0000226">
    <property type="term" value="P:microtubule cytoskeleton organization"/>
    <property type="evidence" value="ECO:0007669"/>
    <property type="project" value="TreeGrafter"/>
</dbReference>
<dbReference type="Proteomes" id="UP001165085">
    <property type="component" value="Unassembled WGS sequence"/>
</dbReference>
<name>A0A9W7EXU8_9STRA</name>
<sequence>MSRCFATLSGLDAHYLQRCGGLRHGIPGLSALTRKDLLALTVQRAKKTRHADQFAFVPESYVFPNQAARWRSENRSSSVQWIVKPPAESCGEGISVESCDGVEAAVERLREAGESSVCVSQYISNPRLLHKHKWDVRLYAVVLWEAGKLTPFLHREGLVRFATTPYDLSEAPGAQLTNYSLNVEENEFREAVGKNDSDKNATVNTADELDAHKWSLERLLLNLEPPNNLEPDSSLSSPFLSEAAGILARAVAVALPDVQERASKDDSCYELVGVDLLLDEKNKLHLLEVQNRPSLLPSSELDRTVKESVVDSVHRLLGPQRDTSAWVACEWADSEASSVAVASHRDAEDDQLRQELHRTGENISYEAALLYASVSGVNFQKKDSVFYGLATPARVSIKESLKLFASIQLQLSIARKGARPSGGLSFEDACTQSLNHNSSTTSTTRTTRTTTTTTKNFLIKCFAGLLLARKDLHASHLSNIIAGSLFDQVTGHQNVVCYHLLENLKAAINFLNVSSLSVPTLESLHDKIGTHSRRSAALNLSNFRRTILAKDSPSSLPRVFFCSAKWLRPTCSSTPPIDPLSEHDFAVVKHSNSSYQLISGYNSLDGWQHSDNEFSDRQGFDKEVCESLLDRLGLFANGRKFEAENWFRLFHARVPQTNDAVWPSFSVQELQDSAIRGEGERQHAEEIEHLMRQRNDNILSDDI</sequence>
<dbReference type="PROSITE" id="PS51221">
    <property type="entry name" value="TTL"/>
    <property type="match status" value="1"/>
</dbReference>
<dbReference type="GO" id="GO:0005524">
    <property type="term" value="F:ATP binding"/>
    <property type="evidence" value="ECO:0007669"/>
    <property type="project" value="UniProtKB-KW"/>
</dbReference>
<dbReference type="GO" id="GO:0015631">
    <property type="term" value="F:tubulin binding"/>
    <property type="evidence" value="ECO:0007669"/>
    <property type="project" value="TreeGrafter"/>
</dbReference>
<dbReference type="InterPro" id="IPR004344">
    <property type="entry name" value="TTL/TTLL_fam"/>
</dbReference>
<evidence type="ECO:0000256" key="3">
    <source>
        <dbReference type="ARBA" id="ARBA00022840"/>
    </source>
</evidence>
<keyword evidence="7" id="KW-1185">Reference proteome</keyword>
<accession>A0A9W7EXU8</accession>
<dbReference type="Gene3D" id="3.30.470.20">
    <property type="entry name" value="ATP-grasp fold, B domain"/>
    <property type="match status" value="1"/>
</dbReference>
<dbReference type="GO" id="GO:0036064">
    <property type="term" value="C:ciliary basal body"/>
    <property type="evidence" value="ECO:0007669"/>
    <property type="project" value="TreeGrafter"/>
</dbReference>
<proteinExistence type="predicted"/>
<reference evidence="7" key="1">
    <citation type="journal article" date="2023" name="Commun. Biol.">
        <title>Genome analysis of Parmales, the sister group of diatoms, reveals the evolutionary specialization of diatoms from phago-mixotrophs to photoautotrophs.</title>
        <authorList>
            <person name="Ban H."/>
            <person name="Sato S."/>
            <person name="Yoshikawa S."/>
            <person name="Yamada K."/>
            <person name="Nakamura Y."/>
            <person name="Ichinomiya M."/>
            <person name="Sato N."/>
            <person name="Blanc-Mathieu R."/>
            <person name="Endo H."/>
            <person name="Kuwata A."/>
            <person name="Ogata H."/>
        </authorList>
    </citation>
    <scope>NUCLEOTIDE SEQUENCE [LARGE SCALE GENOMIC DNA]</scope>
    <source>
        <strain evidence="7">NIES 3701</strain>
    </source>
</reference>
<keyword evidence="3" id="KW-0067">ATP-binding</keyword>
<comment type="catalytic activity">
    <reaction evidence="5">
        <text>L-glutamyl-[protein] + L-glutamate + ATP = gamma-L-glutamyl-L-glutamyl-[protein] + ADP + phosphate + H(+)</text>
        <dbReference type="Rhea" id="RHEA:60144"/>
        <dbReference type="Rhea" id="RHEA-COMP:10208"/>
        <dbReference type="Rhea" id="RHEA-COMP:15517"/>
        <dbReference type="ChEBI" id="CHEBI:15378"/>
        <dbReference type="ChEBI" id="CHEBI:29973"/>
        <dbReference type="ChEBI" id="CHEBI:29985"/>
        <dbReference type="ChEBI" id="CHEBI:30616"/>
        <dbReference type="ChEBI" id="CHEBI:43474"/>
        <dbReference type="ChEBI" id="CHEBI:143622"/>
        <dbReference type="ChEBI" id="CHEBI:456216"/>
    </reaction>
    <physiologicalReaction direction="left-to-right" evidence="5">
        <dbReference type="Rhea" id="RHEA:60145"/>
    </physiologicalReaction>
</comment>
<evidence type="ECO:0000256" key="5">
    <source>
        <dbReference type="ARBA" id="ARBA00049274"/>
    </source>
</evidence>
<dbReference type="PANTHER" id="PTHR12241:SF145">
    <property type="entry name" value="TUBULIN POLYGLUTAMYLASE TTLL5"/>
    <property type="match status" value="1"/>
</dbReference>
<evidence type="ECO:0000256" key="4">
    <source>
        <dbReference type="ARBA" id="ARBA00041448"/>
    </source>
</evidence>
<dbReference type="GO" id="GO:0070740">
    <property type="term" value="F:tubulin-glutamic acid ligase activity"/>
    <property type="evidence" value="ECO:0007669"/>
    <property type="project" value="TreeGrafter"/>
</dbReference>
<dbReference type="SUPFAM" id="SSF56059">
    <property type="entry name" value="Glutathione synthetase ATP-binding domain-like"/>
    <property type="match status" value="1"/>
</dbReference>
<dbReference type="PANTHER" id="PTHR12241">
    <property type="entry name" value="TUBULIN POLYGLUTAMYLASE"/>
    <property type="match status" value="1"/>
</dbReference>
<organism evidence="6 7">
    <name type="scientific">Triparma strigata</name>
    <dbReference type="NCBI Taxonomy" id="1606541"/>
    <lineage>
        <taxon>Eukaryota</taxon>
        <taxon>Sar</taxon>
        <taxon>Stramenopiles</taxon>
        <taxon>Ochrophyta</taxon>
        <taxon>Bolidophyceae</taxon>
        <taxon>Parmales</taxon>
        <taxon>Triparmaceae</taxon>
        <taxon>Triparma</taxon>
    </lineage>
</organism>